<evidence type="ECO:0000313" key="2">
    <source>
        <dbReference type="EMBL" id="CAH1444411.1"/>
    </source>
</evidence>
<accession>A0AAU9P359</accession>
<evidence type="ECO:0000313" key="3">
    <source>
        <dbReference type="Proteomes" id="UP001157418"/>
    </source>
</evidence>
<protein>
    <submittedName>
        <fullName evidence="2">Uncharacterized protein</fullName>
    </submittedName>
</protein>
<dbReference type="InterPro" id="IPR009027">
    <property type="entry name" value="Ribosomal_bL9/RNase_H1_N"/>
</dbReference>
<keyword evidence="3" id="KW-1185">Reference proteome</keyword>
<evidence type="ECO:0000256" key="1">
    <source>
        <dbReference type="SAM" id="Coils"/>
    </source>
</evidence>
<dbReference type="Proteomes" id="UP001157418">
    <property type="component" value="Unassembled WGS sequence"/>
</dbReference>
<keyword evidence="1" id="KW-0175">Coiled coil</keyword>
<sequence length="389" mass="45399">MIGVNLTEDQQCLLDNLWHIQTVPQASSFKVQILNALSFYFHKQSSLTPEKQIKKFTHYVIIRGTKVGIFNNWATVIKYIECQNPLYKGCCSFQEAMNIAREHFGLNSFFIEPEQVKTFSEIAKTSAEQMIKAQEEIIAKLQQQLMQSGKDTRYIQSQIENNILKQKIKILEAKNVQLIQRNEKKDEKLKTAIYRNYECFKARILDLPWRQTLRPVLDQFKEFEQMVSQKICIEFPAILYELQQKIVQIAFQEINYKGVTLLQFGCFSPRNLPCKFTLLDFNSCSYYVYGLTVNPEKTAVPLRVSKKKLHREHTVGIVSLCSRRYRIDIVVHLLHTLKVCRHRICCNRPSPTPPQEVFTHQLTRMGTTAMTPGFIFYISAIYQDLQTFA</sequence>
<gene>
    <name evidence="2" type="ORF">LVIROSA_LOCUS30242</name>
</gene>
<dbReference type="SUPFAM" id="SSF55658">
    <property type="entry name" value="L9 N-domain-like"/>
    <property type="match status" value="1"/>
</dbReference>
<reference evidence="2 3" key="1">
    <citation type="submission" date="2022-01" db="EMBL/GenBank/DDBJ databases">
        <authorList>
            <person name="Xiong W."/>
            <person name="Schranz E."/>
        </authorList>
    </citation>
    <scope>NUCLEOTIDE SEQUENCE [LARGE SCALE GENOMIC DNA]</scope>
</reference>
<dbReference type="AlphaFoldDB" id="A0AAU9P359"/>
<comment type="caution">
    <text evidence="2">The sequence shown here is derived from an EMBL/GenBank/DDBJ whole genome shotgun (WGS) entry which is preliminary data.</text>
</comment>
<proteinExistence type="predicted"/>
<organism evidence="2 3">
    <name type="scientific">Lactuca virosa</name>
    <dbReference type="NCBI Taxonomy" id="75947"/>
    <lineage>
        <taxon>Eukaryota</taxon>
        <taxon>Viridiplantae</taxon>
        <taxon>Streptophyta</taxon>
        <taxon>Embryophyta</taxon>
        <taxon>Tracheophyta</taxon>
        <taxon>Spermatophyta</taxon>
        <taxon>Magnoliopsida</taxon>
        <taxon>eudicotyledons</taxon>
        <taxon>Gunneridae</taxon>
        <taxon>Pentapetalae</taxon>
        <taxon>asterids</taxon>
        <taxon>campanulids</taxon>
        <taxon>Asterales</taxon>
        <taxon>Asteraceae</taxon>
        <taxon>Cichorioideae</taxon>
        <taxon>Cichorieae</taxon>
        <taxon>Lactucinae</taxon>
        <taxon>Lactuca</taxon>
    </lineage>
</organism>
<dbReference type="EMBL" id="CAKMRJ010005523">
    <property type="protein sequence ID" value="CAH1444411.1"/>
    <property type="molecule type" value="Genomic_DNA"/>
</dbReference>
<name>A0AAU9P359_9ASTR</name>
<feature type="coiled-coil region" evidence="1">
    <location>
        <begin position="124"/>
        <end position="188"/>
    </location>
</feature>